<gene>
    <name evidence="8" type="primary">marveld1</name>
</gene>
<reference evidence="9" key="1">
    <citation type="journal article" date="2006" name="Science">
        <title>Ancient noncoding elements conserved in the human genome.</title>
        <authorList>
            <person name="Venkatesh B."/>
            <person name="Kirkness E.F."/>
            <person name="Loh Y.H."/>
            <person name="Halpern A.L."/>
            <person name="Lee A.P."/>
            <person name="Johnson J."/>
            <person name="Dandona N."/>
            <person name="Viswanathan L.D."/>
            <person name="Tay A."/>
            <person name="Venter J.C."/>
            <person name="Strausberg R.L."/>
            <person name="Brenner S."/>
        </authorList>
    </citation>
    <scope>NUCLEOTIDE SEQUENCE [LARGE SCALE GENOMIC DNA]</scope>
</reference>
<reference evidence="9" key="3">
    <citation type="journal article" date="2014" name="Nature">
        <title>Elephant shark genome provides unique insights into gnathostome evolution.</title>
        <authorList>
            <consortium name="International Elephant Shark Genome Sequencing Consortium"/>
            <person name="Venkatesh B."/>
            <person name="Lee A.P."/>
            <person name="Ravi V."/>
            <person name="Maurya A.K."/>
            <person name="Lian M.M."/>
            <person name="Swann J.B."/>
            <person name="Ohta Y."/>
            <person name="Flajnik M.F."/>
            <person name="Sutoh Y."/>
            <person name="Kasahara M."/>
            <person name="Hoon S."/>
            <person name="Gangu V."/>
            <person name="Roy S.W."/>
            <person name="Irimia M."/>
            <person name="Korzh V."/>
            <person name="Kondrychyn I."/>
            <person name="Lim Z.W."/>
            <person name="Tay B.H."/>
            <person name="Tohari S."/>
            <person name="Kong K.W."/>
            <person name="Ho S."/>
            <person name="Lorente-Galdos B."/>
            <person name="Quilez J."/>
            <person name="Marques-Bonet T."/>
            <person name="Raney B.J."/>
            <person name="Ingham P.W."/>
            <person name="Tay A."/>
            <person name="Hillier L.W."/>
            <person name="Minx P."/>
            <person name="Boehm T."/>
            <person name="Wilson R.K."/>
            <person name="Brenner S."/>
            <person name="Warren W.C."/>
        </authorList>
    </citation>
    <scope>NUCLEOTIDE SEQUENCE [LARGE SCALE GENOMIC DNA]</scope>
</reference>
<dbReference type="OMA" id="AAHKYEG"/>
<dbReference type="GO" id="GO:0019911">
    <property type="term" value="F:structural constituent of myelin sheath"/>
    <property type="evidence" value="ECO:0007669"/>
    <property type="project" value="TreeGrafter"/>
</dbReference>
<dbReference type="AlphaFoldDB" id="A0A4W3IU87"/>
<evidence type="ECO:0000313" key="9">
    <source>
        <dbReference type="Proteomes" id="UP000314986"/>
    </source>
</evidence>
<dbReference type="PANTHER" id="PTHR22776">
    <property type="entry name" value="MARVEL-CONTAINING POTENTIAL LIPID RAFT-ASSOCIATED PROTEIN"/>
    <property type="match status" value="1"/>
</dbReference>
<reference evidence="9" key="2">
    <citation type="journal article" date="2007" name="PLoS Biol.">
        <title>Survey sequencing and comparative analysis of the elephant shark (Callorhinchus milii) genome.</title>
        <authorList>
            <person name="Venkatesh B."/>
            <person name="Kirkness E.F."/>
            <person name="Loh Y.H."/>
            <person name="Halpern A.L."/>
            <person name="Lee A.P."/>
            <person name="Johnson J."/>
            <person name="Dandona N."/>
            <person name="Viswanathan L.D."/>
            <person name="Tay A."/>
            <person name="Venter J.C."/>
            <person name="Strausberg R.L."/>
            <person name="Brenner S."/>
        </authorList>
    </citation>
    <scope>NUCLEOTIDE SEQUENCE [LARGE SCALE GENOMIC DNA]</scope>
</reference>
<evidence type="ECO:0000256" key="3">
    <source>
        <dbReference type="ARBA" id="ARBA00022989"/>
    </source>
</evidence>
<dbReference type="InterPro" id="IPR008253">
    <property type="entry name" value="Marvel"/>
</dbReference>
<reference evidence="8" key="4">
    <citation type="submission" date="2025-08" db="UniProtKB">
        <authorList>
            <consortium name="Ensembl"/>
        </authorList>
    </citation>
    <scope>IDENTIFICATION</scope>
</reference>
<feature type="domain" description="MARVEL" evidence="7">
    <location>
        <begin position="9"/>
        <end position="150"/>
    </location>
</feature>
<proteinExistence type="predicted"/>
<reference evidence="8" key="5">
    <citation type="submission" date="2025-09" db="UniProtKB">
        <authorList>
            <consortium name="Ensembl"/>
        </authorList>
    </citation>
    <scope>IDENTIFICATION</scope>
</reference>
<keyword evidence="2 5" id="KW-0812">Transmembrane</keyword>
<keyword evidence="9" id="KW-1185">Reference proteome</keyword>
<dbReference type="KEGG" id="cmk:103190524"/>
<dbReference type="InParanoid" id="A0A4W3IU87"/>
<dbReference type="OrthoDB" id="9938733at2759"/>
<evidence type="ECO:0000256" key="2">
    <source>
        <dbReference type="ARBA" id="ARBA00022692"/>
    </source>
</evidence>
<feature type="transmembrane region" description="Helical" evidence="6">
    <location>
        <begin position="40"/>
        <end position="65"/>
    </location>
</feature>
<evidence type="ECO:0000256" key="4">
    <source>
        <dbReference type="ARBA" id="ARBA00023136"/>
    </source>
</evidence>
<evidence type="ECO:0000256" key="1">
    <source>
        <dbReference type="ARBA" id="ARBA00004141"/>
    </source>
</evidence>
<dbReference type="GeneID" id="103190524"/>
<dbReference type="InterPro" id="IPR050578">
    <property type="entry name" value="MARVEL-CKLF_proteins"/>
</dbReference>
<dbReference type="RefSeq" id="XP_007909544.1">
    <property type="nucleotide sequence ID" value="XM_007911353.2"/>
</dbReference>
<accession>A0A4W3IU87</accession>
<feature type="transmembrane region" description="Helical" evidence="6">
    <location>
        <begin position="123"/>
        <end position="147"/>
    </location>
</feature>
<evidence type="ECO:0000313" key="8">
    <source>
        <dbReference type="Ensembl" id="ENSCMIP00000032982.1"/>
    </source>
</evidence>
<evidence type="ECO:0000256" key="5">
    <source>
        <dbReference type="PROSITE-ProRule" id="PRU00581"/>
    </source>
</evidence>
<keyword evidence="3 6" id="KW-1133">Transmembrane helix</keyword>
<dbReference type="PROSITE" id="PS51225">
    <property type="entry name" value="MARVEL"/>
    <property type="match status" value="1"/>
</dbReference>
<feature type="transmembrane region" description="Helical" evidence="6">
    <location>
        <begin position="85"/>
        <end position="102"/>
    </location>
</feature>
<organism evidence="8 9">
    <name type="scientific">Callorhinchus milii</name>
    <name type="common">Ghost shark</name>
    <dbReference type="NCBI Taxonomy" id="7868"/>
    <lineage>
        <taxon>Eukaryota</taxon>
        <taxon>Metazoa</taxon>
        <taxon>Chordata</taxon>
        <taxon>Craniata</taxon>
        <taxon>Vertebrata</taxon>
        <taxon>Chondrichthyes</taxon>
        <taxon>Holocephali</taxon>
        <taxon>Chimaeriformes</taxon>
        <taxon>Callorhinchidae</taxon>
        <taxon>Callorhinchus</taxon>
    </lineage>
</organism>
<dbReference type="GeneTree" id="ENSGT00510000049375"/>
<dbReference type="CTD" id="83742"/>
<sequence>MENRKDKAFLKSPLGVLRLSHILLDALVWITIASRRYEGAVHFAVFVAVLFWLTALALFICTLLGKSELVPCLGAERWLLTNTWHDGLATLGHLVACGVMVYKTKEKNFCNVTAYSFSCLYSLYLTATVFLALCAFLYLLSAIYSAYKASQGHTSLF</sequence>
<dbReference type="Proteomes" id="UP000314986">
    <property type="component" value="Unassembled WGS sequence"/>
</dbReference>
<comment type="subcellular location">
    <subcellularLocation>
        <location evidence="1">Membrane</location>
        <topology evidence="1">Multi-pass membrane protein</topology>
    </subcellularLocation>
</comment>
<protein>
    <submittedName>
        <fullName evidence="8">MARVEL domain containing 1</fullName>
    </submittedName>
</protein>
<evidence type="ECO:0000259" key="7">
    <source>
        <dbReference type="PROSITE" id="PS51225"/>
    </source>
</evidence>
<evidence type="ECO:0000256" key="6">
    <source>
        <dbReference type="SAM" id="Phobius"/>
    </source>
</evidence>
<dbReference type="Pfam" id="PF01284">
    <property type="entry name" value="MARVEL"/>
    <property type="match status" value="1"/>
</dbReference>
<dbReference type="GO" id="GO:0042552">
    <property type="term" value="P:myelination"/>
    <property type="evidence" value="ECO:0007669"/>
    <property type="project" value="TreeGrafter"/>
</dbReference>
<dbReference type="PANTHER" id="PTHR22776:SF28">
    <property type="entry name" value="MARVEL DOMAIN-CONTAINING PROTEIN 1"/>
    <property type="match status" value="1"/>
</dbReference>
<name>A0A4W3IU87_CALMI</name>
<keyword evidence="4 5" id="KW-0472">Membrane</keyword>
<dbReference type="GO" id="GO:0016020">
    <property type="term" value="C:membrane"/>
    <property type="evidence" value="ECO:0007669"/>
    <property type="project" value="UniProtKB-SubCell"/>
</dbReference>
<dbReference type="Ensembl" id="ENSCMIT00000033487.1">
    <property type="protein sequence ID" value="ENSCMIP00000032982.1"/>
    <property type="gene ID" value="ENSCMIG00000014106.1"/>
</dbReference>